<protein>
    <recommendedName>
        <fullName evidence="7">Xyloglucan endotransglucosylase/hydrolase</fullName>
        <ecNumber evidence="7">2.4.1.207</ecNumber>
    </recommendedName>
</protein>
<dbReference type="Gene3D" id="2.60.120.200">
    <property type="match status" value="1"/>
</dbReference>
<dbReference type="Pfam" id="PF00722">
    <property type="entry name" value="Glyco_hydro_16"/>
    <property type="match status" value="1"/>
</dbReference>
<dbReference type="GO" id="GO:0071555">
    <property type="term" value="P:cell wall organization"/>
    <property type="evidence" value="ECO:0007669"/>
    <property type="project" value="UniProtKB-KW"/>
</dbReference>
<evidence type="ECO:0000256" key="6">
    <source>
        <dbReference type="PIRSR" id="PIRSR608264-1"/>
    </source>
</evidence>
<keyword evidence="7" id="KW-0134">Cell wall</keyword>
<keyword evidence="3" id="KW-1015">Disulfide bond</keyword>
<proteinExistence type="inferred from homology"/>
<dbReference type="PANTHER" id="PTHR31062">
    <property type="entry name" value="XYLOGLUCAN ENDOTRANSGLUCOSYLASE/HYDROLASE PROTEIN 8-RELATED"/>
    <property type="match status" value="1"/>
</dbReference>
<evidence type="ECO:0000313" key="9">
    <source>
        <dbReference type="EMBL" id="KAK1353044.1"/>
    </source>
</evidence>
<keyword evidence="10" id="KW-1185">Reference proteome</keyword>
<keyword evidence="4 7" id="KW-0326">Glycosidase</keyword>
<name>A0AAD8LYN7_9APIA</name>
<dbReference type="InterPro" id="IPR044791">
    <property type="entry name" value="Beta-glucanase/XTH"/>
</dbReference>
<comment type="function">
    <text evidence="7">Catalyzes xyloglucan endohydrolysis (XEH) and/or endotransglycosylation (XET). Cleaves and religates xyloglucan polymers, an essential constituent of the primary cell wall, and thereby participates in cell wall construction of growing tissues.</text>
</comment>
<dbReference type="EC" id="2.4.1.207" evidence="7"/>
<evidence type="ECO:0000256" key="3">
    <source>
        <dbReference type="ARBA" id="ARBA00023157"/>
    </source>
</evidence>
<dbReference type="Pfam" id="PF06955">
    <property type="entry name" value="XET_C"/>
    <property type="match status" value="1"/>
</dbReference>
<dbReference type="PIRSF" id="PIRSF005604">
    <property type="entry name" value="XET"/>
    <property type="match status" value="1"/>
</dbReference>
<evidence type="ECO:0000259" key="8">
    <source>
        <dbReference type="PROSITE" id="PS51762"/>
    </source>
</evidence>
<dbReference type="GO" id="GO:0042546">
    <property type="term" value="P:cell wall biogenesis"/>
    <property type="evidence" value="ECO:0007669"/>
    <property type="project" value="InterPro"/>
</dbReference>
<dbReference type="GO" id="GO:0010411">
    <property type="term" value="P:xyloglucan metabolic process"/>
    <property type="evidence" value="ECO:0007669"/>
    <property type="project" value="InterPro"/>
</dbReference>
<comment type="similarity">
    <text evidence="7">Belongs to the glycosyl hydrolase 16 family.</text>
</comment>
<dbReference type="GO" id="GO:0004553">
    <property type="term" value="F:hydrolase activity, hydrolyzing O-glycosyl compounds"/>
    <property type="evidence" value="ECO:0007669"/>
    <property type="project" value="InterPro"/>
</dbReference>
<keyword evidence="2 7" id="KW-0378">Hydrolase</keyword>
<evidence type="ECO:0000256" key="4">
    <source>
        <dbReference type="ARBA" id="ARBA00023295"/>
    </source>
</evidence>
<comment type="caution">
    <text evidence="9">The sequence shown here is derived from an EMBL/GenBank/DDBJ whole genome shotgun (WGS) entry which is preliminary data.</text>
</comment>
<reference evidence="9" key="1">
    <citation type="submission" date="2023-02" db="EMBL/GenBank/DDBJ databases">
        <title>Genome of toxic invasive species Heracleum sosnowskyi carries increased number of genes despite the absence of recent whole-genome duplications.</title>
        <authorList>
            <person name="Schelkunov M."/>
            <person name="Shtratnikova V."/>
            <person name="Makarenko M."/>
            <person name="Klepikova A."/>
            <person name="Omelchenko D."/>
            <person name="Novikova G."/>
            <person name="Obukhova E."/>
            <person name="Bogdanov V."/>
            <person name="Penin A."/>
            <person name="Logacheva M."/>
        </authorList>
    </citation>
    <scope>NUCLEOTIDE SEQUENCE</scope>
    <source>
        <strain evidence="9">Hsosn_3</strain>
        <tissue evidence="9">Leaf</tissue>
    </source>
</reference>
<gene>
    <name evidence="9" type="ORF">POM88_052882</name>
</gene>
<evidence type="ECO:0000256" key="1">
    <source>
        <dbReference type="ARBA" id="ARBA00022679"/>
    </source>
</evidence>
<feature type="active site" description="Nucleophile" evidence="5">
    <location>
        <position position="102"/>
    </location>
</feature>
<dbReference type="EMBL" id="JAUIZM010000014">
    <property type="protein sequence ID" value="KAK1353044.1"/>
    <property type="molecule type" value="Genomic_DNA"/>
</dbReference>
<reference evidence="9" key="2">
    <citation type="submission" date="2023-05" db="EMBL/GenBank/DDBJ databases">
        <authorList>
            <person name="Schelkunov M.I."/>
        </authorList>
    </citation>
    <scope>NUCLEOTIDE SEQUENCE</scope>
    <source>
        <strain evidence="9">Hsosn_3</strain>
        <tissue evidence="9">Leaf</tissue>
    </source>
</reference>
<dbReference type="PROSITE" id="PS51762">
    <property type="entry name" value="GH16_2"/>
    <property type="match status" value="1"/>
</dbReference>
<dbReference type="CDD" id="cd02176">
    <property type="entry name" value="GH16_XET"/>
    <property type="match status" value="1"/>
</dbReference>
<feature type="active site" description="Nucleophile" evidence="5">
    <location>
        <position position="106"/>
    </location>
</feature>
<feature type="active site" description="Proton donor" evidence="6">
    <location>
        <position position="106"/>
    </location>
</feature>
<dbReference type="InterPro" id="IPR010713">
    <property type="entry name" value="XET_C"/>
</dbReference>
<sequence length="297" mass="34055">MDFLFFALLILDLVIITGVMGAPPNQRFDENYVVSWGNDHAKLTNEGRDLELSMDHSSGSGFISKLSYGTGLFQMRIKLPAGGCAGVVTAFYLFSSTSKHDELDFEFLGNKKGKPITLQTNVFSNGQGNREQRVILWFDPTADFHNYQILWNEHQIVFFVDDVPIRVFKNNTNVGVKYPSQAMKVDASLWNGEDWATDGGKTKIDWSLSPFRVHFQGFNIDGCSATTLYQNRNRSSTASTGRDCYSSAYWWNAEKYRNLTHKQQEQYENVRAHYMNYDYCSDRNRYPVQPPECRSNM</sequence>
<keyword evidence="7" id="KW-0964">Secreted</keyword>
<evidence type="ECO:0000256" key="5">
    <source>
        <dbReference type="PIRSR" id="PIRSR005604-1"/>
    </source>
</evidence>
<dbReference type="InterPro" id="IPR013320">
    <property type="entry name" value="ConA-like_dom_sf"/>
</dbReference>
<keyword evidence="1 7" id="KW-0808">Transferase</keyword>
<dbReference type="SUPFAM" id="SSF49899">
    <property type="entry name" value="Concanavalin A-like lectins/glucanases"/>
    <property type="match status" value="1"/>
</dbReference>
<dbReference type="Proteomes" id="UP001237642">
    <property type="component" value="Unassembled WGS sequence"/>
</dbReference>
<feature type="signal peptide" evidence="7">
    <location>
        <begin position="1"/>
        <end position="21"/>
    </location>
</feature>
<dbReference type="FunFam" id="2.60.120.200:FF:000025">
    <property type="entry name" value="Xyloglucan endotransglucosylase/hydrolase"/>
    <property type="match status" value="1"/>
</dbReference>
<dbReference type="GO" id="GO:0016762">
    <property type="term" value="F:xyloglucan:xyloglucosyl transferase activity"/>
    <property type="evidence" value="ECO:0007669"/>
    <property type="project" value="UniProtKB-EC"/>
</dbReference>
<comment type="subcellular location">
    <subcellularLocation>
        <location evidence="7">Secreted</location>
        <location evidence="7">Cell wall</location>
    </subcellularLocation>
    <subcellularLocation>
        <location evidence="7">Secreted</location>
        <location evidence="7">Extracellular space</location>
        <location evidence="7">Apoplast</location>
    </subcellularLocation>
</comment>
<evidence type="ECO:0000256" key="7">
    <source>
        <dbReference type="RuleBase" id="RU361120"/>
    </source>
</evidence>
<comment type="PTM">
    <text evidence="7">Contains at least one intrachain disulfide bond essential for its enzymatic activity.</text>
</comment>
<dbReference type="PRINTS" id="PR00737">
    <property type="entry name" value="GLHYDRLASE16"/>
</dbReference>
<accession>A0AAD8LYN7</accession>
<evidence type="ECO:0000256" key="2">
    <source>
        <dbReference type="ARBA" id="ARBA00022801"/>
    </source>
</evidence>
<keyword evidence="7" id="KW-0052">Apoplast</keyword>
<organism evidence="9 10">
    <name type="scientific">Heracleum sosnowskyi</name>
    <dbReference type="NCBI Taxonomy" id="360622"/>
    <lineage>
        <taxon>Eukaryota</taxon>
        <taxon>Viridiplantae</taxon>
        <taxon>Streptophyta</taxon>
        <taxon>Embryophyta</taxon>
        <taxon>Tracheophyta</taxon>
        <taxon>Spermatophyta</taxon>
        <taxon>Magnoliopsida</taxon>
        <taxon>eudicotyledons</taxon>
        <taxon>Gunneridae</taxon>
        <taxon>Pentapetalae</taxon>
        <taxon>asterids</taxon>
        <taxon>campanulids</taxon>
        <taxon>Apiales</taxon>
        <taxon>Apiaceae</taxon>
        <taxon>Apioideae</taxon>
        <taxon>apioid superclade</taxon>
        <taxon>Tordylieae</taxon>
        <taxon>Tordyliinae</taxon>
        <taxon>Heracleum</taxon>
    </lineage>
</organism>
<dbReference type="InterPro" id="IPR008264">
    <property type="entry name" value="Beta_glucanase"/>
</dbReference>
<dbReference type="InterPro" id="IPR016455">
    <property type="entry name" value="XTH"/>
</dbReference>
<keyword evidence="7" id="KW-0732">Signal</keyword>
<feature type="chain" id="PRO_5041781216" description="Xyloglucan endotransglucosylase/hydrolase" evidence="7">
    <location>
        <begin position="22"/>
        <end position="297"/>
    </location>
</feature>
<dbReference type="InterPro" id="IPR000757">
    <property type="entry name" value="Beta-glucanase-like"/>
</dbReference>
<evidence type="ECO:0000313" key="10">
    <source>
        <dbReference type="Proteomes" id="UP001237642"/>
    </source>
</evidence>
<keyword evidence="7" id="KW-0961">Cell wall biogenesis/degradation</keyword>
<dbReference type="GO" id="GO:0048046">
    <property type="term" value="C:apoplast"/>
    <property type="evidence" value="ECO:0007669"/>
    <property type="project" value="UniProtKB-SubCell"/>
</dbReference>
<feature type="domain" description="GH16" evidence="8">
    <location>
        <begin position="17"/>
        <end position="215"/>
    </location>
</feature>
<dbReference type="AlphaFoldDB" id="A0AAD8LYN7"/>